<evidence type="ECO:0000313" key="10">
    <source>
        <dbReference type="Proteomes" id="UP000256977"/>
    </source>
</evidence>
<dbReference type="SUPFAM" id="SSF56112">
    <property type="entry name" value="Protein kinase-like (PK-like)"/>
    <property type="match status" value="1"/>
</dbReference>
<dbReference type="InterPro" id="IPR000719">
    <property type="entry name" value="Prot_kinase_dom"/>
</dbReference>
<dbReference type="InterPro" id="IPR027417">
    <property type="entry name" value="P-loop_NTPase"/>
</dbReference>
<evidence type="ECO:0000313" key="9">
    <source>
        <dbReference type="EMBL" id="RED85005.1"/>
    </source>
</evidence>
<keyword evidence="10" id="KW-1185">Reference proteome</keyword>
<dbReference type="GO" id="GO:0046983">
    <property type="term" value="F:protein dimerization activity"/>
    <property type="evidence" value="ECO:0007669"/>
    <property type="project" value="InterPro"/>
</dbReference>
<keyword evidence="4" id="KW-0067">ATP-binding</keyword>
<dbReference type="InterPro" id="IPR011009">
    <property type="entry name" value="Kinase-like_dom_sf"/>
</dbReference>
<gene>
    <name evidence="9" type="ORF">DFP98_1059</name>
</gene>
<dbReference type="Gene3D" id="1.10.510.10">
    <property type="entry name" value="Transferase(Phosphotransferase) domain 1"/>
    <property type="match status" value="1"/>
</dbReference>
<evidence type="ECO:0000256" key="6">
    <source>
        <dbReference type="SAM" id="Coils"/>
    </source>
</evidence>
<dbReference type="InterPro" id="IPR036890">
    <property type="entry name" value="HATPase_C_sf"/>
</dbReference>
<dbReference type="InterPro" id="IPR011712">
    <property type="entry name" value="Sig_transdc_His_kin_sub3_dim/P"/>
</dbReference>
<dbReference type="Pfam" id="PF07730">
    <property type="entry name" value="HisKA_3"/>
    <property type="match status" value="1"/>
</dbReference>
<keyword evidence="3" id="KW-0418">Kinase</keyword>
<dbReference type="Gene3D" id="3.30.450.40">
    <property type="match status" value="1"/>
</dbReference>
<accession>A0A3D9KES8</accession>
<dbReference type="SMART" id="SM00220">
    <property type="entry name" value="S_TKc"/>
    <property type="match status" value="1"/>
</dbReference>
<keyword evidence="2" id="KW-0547">Nucleotide-binding</keyword>
<dbReference type="PANTHER" id="PTHR43642:SF1">
    <property type="entry name" value="HYBRID SIGNAL TRANSDUCTION HISTIDINE KINASE G"/>
    <property type="match status" value="1"/>
</dbReference>
<dbReference type="InterPro" id="IPR029016">
    <property type="entry name" value="GAF-like_dom_sf"/>
</dbReference>
<dbReference type="PROSITE" id="PS50109">
    <property type="entry name" value="HIS_KIN"/>
    <property type="match status" value="1"/>
</dbReference>
<dbReference type="InterPro" id="IPR041664">
    <property type="entry name" value="AAA_16"/>
</dbReference>
<dbReference type="PROSITE" id="PS50011">
    <property type="entry name" value="PROTEIN_KINASE_DOM"/>
    <property type="match status" value="1"/>
</dbReference>
<reference evidence="9 10" key="1">
    <citation type="submission" date="2018-07" db="EMBL/GenBank/DDBJ databases">
        <title>Genomic Encyclopedia of Type Strains, Phase III (KMG-III): the genomes of soil and plant-associated and newly described type strains.</title>
        <authorList>
            <person name="Whitman W."/>
        </authorList>
    </citation>
    <scope>NUCLEOTIDE SEQUENCE [LARGE SCALE GENOMIC DNA]</scope>
    <source>
        <strain evidence="9 10">CECT 7287</strain>
    </source>
</reference>
<dbReference type="Pfam" id="PF13191">
    <property type="entry name" value="AAA_16"/>
    <property type="match status" value="1"/>
</dbReference>
<dbReference type="Gene3D" id="3.30.565.10">
    <property type="entry name" value="Histidine kinase-like ATPase, C-terminal domain"/>
    <property type="match status" value="1"/>
</dbReference>
<name>A0A3D9KES8_9BACL</name>
<dbReference type="Pfam" id="PF00069">
    <property type="entry name" value="Pkinase"/>
    <property type="match status" value="1"/>
</dbReference>
<feature type="coiled-coil region" evidence="6">
    <location>
        <begin position="728"/>
        <end position="755"/>
    </location>
</feature>
<evidence type="ECO:0000259" key="8">
    <source>
        <dbReference type="PROSITE" id="PS50109"/>
    </source>
</evidence>
<dbReference type="InterPro" id="IPR005467">
    <property type="entry name" value="His_kinase_dom"/>
</dbReference>
<dbReference type="RefSeq" id="WP_116060024.1">
    <property type="nucleotide sequence ID" value="NZ_QRDZ01000005.1"/>
</dbReference>
<dbReference type="Pfam" id="PF01590">
    <property type="entry name" value="GAF"/>
    <property type="match status" value="1"/>
</dbReference>
<feature type="domain" description="Protein kinase" evidence="7">
    <location>
        <begin position="17"/>
        <end position="295"/>
    </location>
</feature>
<dbReference type="Gene3D" id="3.40.50.300">
    <property type="entry name" value="P-loop containing nucleotide triphosphate hydrolases"/>
    <property type="match status" value="1"/>
</dbReference>
<dbReference type="SMART" id="SM00065">
    <property type="entry name" value="GAF"/>
    <property type="match status" value="1"/>
</dbReference>
<evidence type="ECO:0000256" key="5">
    <source>
        <dbReference type="ARBA" id="ARBA00023012"/>
    </source>
</evidence>
<dbReference type="InterPro" id="IPR011990">
    <property type="entry name" value="TPR-like_helical_dom_sf"/>
</dbReference>
<dbReference type="SUPFAM" id="SSF55781">
    <property type="entry name" value="GAF domain-like"/>
    <property type="match status" value="1"/>
</dbReference>
<comment type="caution">
    <text evidence="9">The sequence shown here is derived from an EMBL/GenBank/DDBJ whole genome shotgun (WGS) entry which is preliminary data.</text>
</comment>
<feature type="domain" description="Histidine kinase" evidence="8">
    <location>
        <begin position="1513"/>
        <end position="1694"/>
    </location>
</feature>
<dbReference type="InterPro" id="IPR053159">
    <property type="entry name" value="Hybrid_Histidine_Kinase"/>
</dbReference>
<dbReference type="SUPFAM" id="SSF55874">
    <property type="entry name" value="ATPase domain of HSP90 chaperone/DNA topoisomerase II/histidine kinase"/>
    <property type="match status" value="1"/>
</dbReference>
<evidence type="ECO:0000256" key="4">
    <source>
        <dbReference type="ARBA" id="ARBA00022840"/>
    </source>
</evidence>
<dbReference type="EMBL" id="QRDZ01000005">
    <property type="protein sequence ID" value="RED85005.1"/>
    <property type="molecule type" value="Genomic_DNA"/>
</dbReference>
<dbReference type="SUPFAM" id="SSF48452">
    <property type="entry name" value="TPR-like"/>
    <property type="match status" value="1"/>
</dbReference>
<keyword evidence="1" id="KW-0808">Transferase</keyword>
<organism evidence="9 10">
    <name type="scientific">Cohnella phaseoli</name>
    <dbReference type="NCBI Taxonomy" id="456490"/>
    <lineage>
        <taxon>Bacteria</taxon>
        <taxon>Bacillati</taxon>
        <taxon>Bacillota</taxon>
        <taxon>Bacilli</taxon>
        <taxon>Bacillales</taxon>
        <taxon>Paenibacillaceae</taxon>
        <taxon>Cohnella</taxon>
    </lineage>
</organism>
<dbReference type="Gene3D" id="3.30.200.20">
    <property type="entry name" value="Phosphorylase Kinase, domain 1"/>
    <property type="match status" value="1"/>
</dbReference>
<dbReference type="InterPro" id="IPR003018">
    <property type="entry name" value="GAF"/>
</dbReference>
<protein>
    <submittedName>
        <fullName evidence="9">Putative ATPase</fullName>
    </submittedName>
</protein>
<dbReference type="GO" id="GO:0005524">
    <property type="term" value="F:ATP binding"/>
    <property type="evidence" value="ECO:0007669"/>
    <property type="project" value="UniProtKB-KW"/>
</dbReference>
<proteinExistence type="predicted"/>
<dbReference type="CDD" id="cd16917">
    <property type="entry name" value="HATPase_UhpB-NarQ-NarX-like"/>
    <property type="match status" value="1"/>
</dbReference>
<dbReference type="Proteomes" id="UP000256977">
    <property type="component" value="Unassembled WGS sequence"/>
</dbReference>
<sequence length="1701" mass="193143">MRNRTFDVSGELELEGYQTLEKLGRHEDICLYRLQRYEDGLLTIAKTTRDAYPDEKQTAAFRHEYGLLLRLEGRGALEVYGMEFVGERPVLLLQDIGGDTLDQVIRCCGETADLRRLLGVAVSAAKSLMLIHREKVALNEISPFHLIANPDTDEVKFLDVRMWSDSSARSPLSPLTDRPDALLPYLSPEGTGRTGAASDYRADFYSLGVTLYEWLSGSLPFNHRDAVDIVYQHLAVAPPALYRVNPDIPRMVSDIIGKCMDKIPHSRYESAYGLKADLEKCLTSLQSSGVVEPFLLSAQDVPQRPKVPTQIYGREEEKNRLLAALRRCACGSAEWVGISGGGGIGKTSFVLETLHGSAAIEAAFATGKFDPNRASAPYDVWMQAIDDLIVRLLTESKLEVEVWRLRILQALDGYGQLLIERVPKLELLIGLQPSVAALPPLESQRRFYLILNRFFQLFALPERPLILFLDDLQWADEASLQYLEYLLEDRETRHTLVVAAYRDDELETLQAIGRMEGRFEGLEPMFTHIRLHELTAADVDRLLGDAMFEREGDRGELVSLLLQKTDGNPLFLKQFLQDLFDGGRIVFDEMEESWTWSVQSIAETSVADNAATYISEKLNHLPESTAQALCCAAFLGSPFTLGRLLPLTRLTKNGLLGVLDNAVREGLLQSVNRELGQYAFEHDRVRQAAYDMATEELRNELHLRIGKELAERTRSGEEADVFEAVYHLNRAENRLASLREKRELAELNMAAAMKAKASTAYETALGYIRRAVGLHEDVDWNKEYEHAFLLYREWAELEFLCLHYQDAEQLFQLLIAKAKTHLDKARIYNLMMQLAASQDSYTEVISYGRSALALLGVRLPEAPSTLRLVRQSIRLSRKLRKHRIETLTELPEMKDEAGHIAISVLTNITNGLFFTDKKCWLAATFEIIELTLERGQTPEASIGFIGYSMYHYSFNRLEECFRWGMLAYEWSKPYPLLHVKTITAFSLCYDSWRKYKPEMLDRFSEHAGRVGLESGDLWQGNQSVIISCSTQFHFGAPLRKIYERMIAHSGEFRRHRNELLWKQGTLLVFMLTELSGQRDANDPFAPEEIRSESFFRSVRGDELRLIERLVYISSFILGYIFGRYREANEALRRISALPGARKDNSENYLLCVYEVLVWARLYEEMPAEEKSAIWPKLRKRRNVLEKIARRCPEGYQHKFLFVKAEIAKLQGKDRKAEELFAQSIDCARKHGHIHDLAMAAESCGKHGLRQGKLQMAKVYLMEAYEAYLQWGATAKAAAMEREYGYLLNAKLENGLERIDYLSVARSAQALSGEMDMSRLLDALMRIMLHNSGAEYGALLFESEGRWDVEIRGTSEELRIESLPLEEAIDWVPASIVGYAARTHEVVVLGNAAEAGVFTRDPYVRDKGLKSVLCLPLLYQNKRIGLLYMENKLTPNVFTPDRLDVLKLFGSQCAISIANAKLFADVQELSSNLEHQVEERTRSLERSMLETSAALAEVSVYEERNRIAQEIHDIVGHTLTSTIIQIEAGRRLMSKDAEEAAHRLLEAQELVRHSLNEIRGSVHMLREDKYADLDSLLRQLILDTQRNTGVAIEADISEMPDLPTSHRKMIYYALQEGLTNGIRHGESAEFHFQLSDVPGFVRFRLQDYGKGSSSIRMGFGLKAMKDRAEQLGGSLTIEARAAAGCLLSIDLPFPRRRKEEMA</sequence>
<dbReference type="Gene3D" id="1.20.5.1930">
    <property type="match status" value="1"/>
</dbReference>
<dbReference type="SUPFAM" id="SSF52540">
    <property type="entry name" value="P-loop containing nucleoside triphosphate hydrolases"/>
    <property type="match status" value="1"/>
</dbReference>
<evidence type="ECO:0000256" key="1">
    <source>
        <dbReference type="ARBA" id="ARBA00022679"/>
    </source>
</evidence>
<evidence type="ECO:0000256" key="3">
    <source>
        <dbReference type="ARBA" id="ARBA00022777"/>
    </source>
</evidence>
<dbReference type="OrthoDB" id="9801841at2"/>
<evidence type="ECO:0000256" key="2">
    <source>
        <dbReference type="ARBA" id="ARBA00022741"/>
    </source>
</evidence>
<keyword evidence="5" id="KW-0902">Two-component regulatory system</keyword>
<dbReference type="PANTHER" id="PTHR43642">
    <property type="entry name" value="HYBRID SIGNAL TRANSDUCTION HISTIDINE KINASE G"/>
    <property type="match status" value="1"/>
</dbReference>
<dbReference type="GO" id="GO:0000155">
    <property type="term" value="F:phosphorelay sensor kinase activity"/>
    <property type="evidence" value="ECO:0007669"/>
    <property type="project" value="InterPro"/>
</dbReference>
<keyword evidence="6" id="KW-0175">Coiled coil</keyword>
<dbReference type="GO" id="GO:0016020">
    <property type="term" value="C:membrane"/>
    <property type="evidence" value="ECO:0007669"/>
    <property type="project" value="InterPro"/>
</dbReference>
<evidence type="ECO:0000259" key="7">
    <source>
        <dbReference type="PROSITE" id="PS50011"/>
    </source>
</evidence>